<protein>
    <submittedName>
        <fullName evidence="1">Uncharacterized protein</fullName>
    </submittedName>
</protein>
<reference evidence="1 2" key="1">
    <citation type="submission" date="2020-03" db="EMBL/GenBank/DDBJ databases">
        <title>Genomic Encyclopedia of Type Strains, Phase IV (KMG-IV): sequencing the most valuable type-strain genomes for metagenomic binning, comparative biology and taxonomic classification.</title>
        <authorList>
            <person name="Goeker M."/>
        </authorList>
    </citation>
    <scope>NUCLEOTIDE SEQUENCE [LARGE SCALE GENOMIC DNA]</scope>
    <source>
        <strain evidence="1 2">DSM 16846</strain>
    </source>
</reference>
<name>A0A7X5Y593_9SPHN</name>
<comment type="caution">
    <text evidence="1">The sequence shown here is derived from an EMBL/GenBank/DDBJ whole genome shotgun (WGS) entry which is preliminary data.</text>
</comment>
<proteinExistence type="predicted"/>
<sequence>MRKAEGRRALSPPCAVPTYRLDLLESFRSLVAMQIPAAQTVFAARWWRWNVEGGVPIER</sequence>
<evidence type="ECO:0000313" key="1">
    <source>
        <dbReference type="EMBL" id="NJC05443.1"/>
    </source>
</evidence>
<keyword evidence="2" id="KW-1185">Reference proteome</keyword>
<organism evidence="1 2">
    <name type="scientific">Sphingomonas kaistensis</name>
    <dbReference type="NCBI Taxonomy" id="298708"/>
    <lineage>
        <taxon>Bacteria</taxon>
        <taxon>Pseudomonadati</taxon>
        <taxon>Pseudomonadota</taxon>
        <taxon>Alphaproteobacteria</taxon>
        <taxon>Sphingomonadales</taxon>
        <taxon>Sphingomonadaceae</taxon>
        <taxon>Sphingomonas</taxon>
    </lineage>
</organism>
<dbReference type="AlphaFoldDB" id="A0A7X5Y593"/>
<gene>
    <name evidence="1" type="ORF">GGQ97_001236</name>
</gene>
<evidence type="ECO:0000313" key="2">
    <source>
        <dbReference type="Proteomes" id="UP000558192"/>
    </source>
</evidence>
<dbReference type="Proteomes" id="UP000558192">
    <property type="component" value="Unassembled WGS sequence"/>
</dbReference>
<dbReference type="EMBL" id="JAATJC010000001">
    <property type="protein sequence ID" value="NJC05443.1"/>
    <property type="molecule type" value="Genomic_DNA"/>
</dbReference>
<accession>A0A7X5Y593</accession>